<dbReference type="InterPro" id="IPR004527">
    <property type="entry name" value="Glu-tRNA-ligase_bac/mito"/>
</dbReference>
<dbReference type="EMBL" id="PFBG01000012">
    <property type="protein sequence ID" value="PIR86055.1"/>
    <property type="molecule type" value="Genomic_DNA"/>
</dbReference>
<dbReference type="PRINTS" id="PR00987">
    <property type="entry name" value="TRNASYNTHGLU"/>
</dbReference>
<comment type="subunit">
    <text evidence="7">Monomer.</text>
</comment>
<dbReference type="GO" id="GO:0000049">
    <property type="term" value="F:tRNA binding"/>
    <property type="evidence" value="ECO:0007669"/>
    <property type="project" value="InterPro"/>
</dbReference>
<comment type="caution">
    <text evidence="10">The sequence shown here is derived from an EMBL/GenBank/DDBJ whole genome shotgun (WGS) entry which is preliminary data.</text>
</comment>
<dbReference type="GO" id="GO:0006424">
    <property type="term" value="P:glutamyl-tRNA aminoacylation"/>
    <property type="evidence" value="ECO:0007669"/>
    <property type="project" value="UniProtKB-UniRule"/>
</dbReference>
<dbReference type="Pfam" id="PF19269">
    <property type="entry name" value="Anticodon_2"/>
    <property type="match status" value="1"/>
</dbReference>
<dbReference type="PANTHER" id="PTHR43311:SF2">
    <property type="entry name" value="GLUTAMATE--TRNA LIGASE, MITOCHONDRIAL-RELATED"/>
    <property type="match status" value="1"/>
</dbReference>
<comment type="catalytic activity">
    <reaction evidence="7">
        <text>tRNA(Glu) + L-glutamate + ATP = L-glutamyl-tRNA(Glu) + AMP + diphosphate</text>
        <dbReference type="Rhea" id="RHEA:23540"/>
        <dbReference type="Rhea" id="RHEA-COMP:9663"/>
        <dbReference type="Rhea" id="RHEA-COMP:9680"/>
        <dbReference type="ChEBI" id="CHEBI:29985"/>
        <dbReference type="ChEBI" id="CHEBI:30616"/>
        <dbReference type="ChEBI" id="CHEBI:33019"/>
        <dbReference type="ChEBI" id="CHEBI:78442"/>
        <dbReference type="ChEBI" id="CHEBI:78520"/>
        <dbReference type="ChEBI" id="CHEBI:456215"/>
        <dbReference type="EC" id="6.1.1.17"/>
    </reaction>
</comment>
<dbReference type="InterPro" id="IPR001412">
    <property type="entry name" value="aa-tRNA-synth_I_CS"/>
</dbReference>
<evidence type="ECO:0000256" key="6">
    <source>
        <dbReference type="ARBA" id="ARBA00023146"/>
    </source>
</evidence>
<feature type="binding site" evidence="7">
    <location>
        <position position="252"/>
    </location>
    <ligand>
        <name>ATP</name>
        <dbReference type="ChEBI" id="CHEBI:30616"/>
    </ligand>
</feature>
<dbReference type="PROSITE" id="PS00178">
    <property type="entry name" value="AA_TRNA_LIGASE_I"/>
    <property type="match status" value="1"/>
</dbReference>
<accession>A0A2H0UJT8</accession>
<comment type="caution">
    <text evidence="7">Lacks conserved residue(s) required for the propagation of feature annotation.</text>
</comment>
<dbReference type="InterPro" id="IPR045462">
    <property type="entry name" value="aa-tRNA-synth_I_cd-bd"/>
</dbReference>
<dbReference type="GO" id="GO:0005524">
    <property type="term" value="F:ATP binding"/>
    <property type="evidence" value="ECO:0007669"/>
    <property type="project" value="UniProtKB-UniRule"/>
</dbReference>
<comment type="function">
    <text evidence="7">Catalyzes the attachment of glutamate to tRNA(Glu) in a two-step reaction: glutamate is first activated by ATP to form Glu-AMP and then transferred to the acceptor end of tRNA(Glu).</text>
</comment>
<keyword evidence="6 7" id="KW-0030">Aminoacyl-tRNA synthetase</keyword>
<comment type="subcellular location">
    <subcellularLocation>
        <location evidence="7">Cytoplasm</location>
    </subcellularLocation>
</comment>
<dbReference type="SUPFAM" id="SSF48163">
    <property type="entry name" value="An anticodon-binding domain of class I aminoacyl-tRNA synthetases"/>
    <property type="match status" value="1"/>
</dbReference>
<keyword evidence="4 7" id="KW-0067">ATP-binding</keyword>
<keyword evidence="2 7" id="KW-0436">Ligase</keyword>
<dbReference type="Proteomes" id="UP000229612">
    <property type="component" value="Unassembled WGS sequence"/>
</dbReference>
<dbReference type="InterPro" id="IPR020058">
    <property type="entry name" value="Glu/Gln-tRNA-synth_Ib_cat-dom"/>
</dbReference>
<dbReference type="EC" id="6.1.1.17" evidence="7"/>
<evidence type="ECO:0000259" key="9">
    <source>
        <dbReference type="Pfam" id="PF19269"/>
    </source>
</evidence>
<dbReference type="Gene3D" id="1.10.10.350">
    <property type="match status" value="1"/>
</dbReference>
<dbReference type="CDD" id="cd00808">
    <property type="entry name" value="GluRS_core"/>
    <property type="match status" value="1"/>
</dbReference>
<dbReference type="InterPro" id="IPR049940">
    <property type="entry name" value="GluQ/Sye"/>
</dbReference>
<evidence type="ECO:0000256" key="2">
    <source>
        <dbReference type="ARBA" id="ARBA00022598"/>
    </source>
</evidence>
<dbReference type="AlphaFoldDB" id="A0A2H0UJT8"/>
<evidence type="ECO:0000256" key="3">
    <source>
        <dbReference type="ARBA" id="ARBA00022741"/>
    </source>
</evidence>
<gene>
    <name evidence="7" type="primary">gltX</name>
    <name evidence="10" type="ORF">COU14_01000</name>
</gene>
<dbReference type="GO" id="GO:0008270">
    <property type="term" value="F:zinc ion binding"/>
    <property type="evidence" value="ECO:0007669"/>
    <property type="project" value="InterPro"/>
</dbReference>
<evidence type="ECO:0000259" key="8">
    <source>
        <dbReference type="Pfam" id="PF00749"/>
    </source>
</evidence>
<reference evidence="11" key="1">
    <citation type="submission" date="2017-09" db="EMBL/GenBank/DDBJ databases">
        <title>Depth-based differentiation of microbial function through sediment-hosted aquifers and enrichment of novel symbionts in the deep terrestrial subsurface.</title>
        <authorList>
            <person name="Probst A.J."/>
            <person name="Ladd B."/>
            <person name="Jarett J.K."/>
            <person name="Geller-Mcgrath D.E."/>
            <person name="Sieber C.M.K."/>
            <person name="Emerson J.B."/>
            <person name="Anantharaman K."/>
            <person name="Thomas B.C."/>
            <person name="Malmstrom R."/>
            <person name="Stieglmeier M."/>
            <person name="Klingl A."/>
            <person name="Woyke T."/>
            <person name="Ryan C.M."/>
            <person name="Banfield J.F."/>
        </authorList>
    </citation>
    <scope>NUCLEOTIDE SEQUENCE [LARGE SCALE GENOMIC DNA]</scope>
</reference>
<dbReference type="NCBIfam" id="TIGR00464">
    <property type="entry name" value="gltX_bact"/>
    <property type="match status" value="1"/>
</dbReference>
<evidence type="ECO:0000256" key="4">
    <source>
        <dbReference type="ARBA" id="ARBA00022840"/>
    </source>
</evidence>
<evidence type="ECO:0000313" key="11">
    <source>
        <dbReference type="Proteomes" id="UP000229612"/>
    </source>
</evidence>
<dbReference type="InterPro" id="IPR008925">
    <property type="entry name" value="aa_tRNA-synth_I_cd-bd_sf"/>
</dbReference>
<comment type="similarity">
    <text evidence="1 7">Belongs to the class-I aminoacyl-tRNA synthetase family. Glutamate--tRNA ligase type 1 subfamily.</text>
</comment>
<evidence type="ECO:0000256" key="7">
    <source>
        <dbReference type="HAMAP-Rule" id="MF_00022"/>
    </source>
</evidence>
<dbReference type="InterPro" id="IPR020751">
    <property type="entry name" value="aa-tRNA-synth_I_codon-bd_sub2"/>
</dbReference>
<sequence length="488" mass="56185">MNTNEKKVVTRFAPSPTGFLHIGGVRTAIFSYLYAKKMGGTFILRIEDTDKQREVAGSIEHIMESLRWLDIEWDYGPDKPGPFGSCIQSERLESYKKYAQQLIDKGLAYPDPYTKEEVEKFRQDSEVQKKPFLFRNYRPETFDVWDGTKPLRLKVPEVKRYVWQDAVRGQLEAGEEMLDDIVLIKSDGYPTYNFAHIIDDLEMGVTHIMRADEFIASQPKFLSIYDALEIPYPVFVSLPPILRDDRTKKLGKRDGAKDILDYRTEGYLPEAMFNFLTLIGWNPGTEKEVFTKDELIQEFDIQRIQKSGGAFNEEKLQWLNKEHLNRLSASEYEELVRKAIPAKITALSTFSEDRLKKLMPVLRERTHIMSDVTTAFEAGEYDFVFTDPDVSLDILRFKKDPDVESASPRLQHLAELLEKADFSSPDTIKSAVWDYAESEGRGEVLWPMRVALTGLERSPDPFTVAYIIGQTDTLRRLRSACDKIGHAE</sequence>
<keyword evidence="3 7" id="KW-0547">Nucleotide-binding</keyword>
<dbReference type="Pfam" id="PF00749">
    <property type="entry name" value="tRNA-synt_1c"/>
    <property type="match status" value="1"/>
</dbReference>
<proteinExistence type="inferred from homology"/>
<dbReference type="PANTHER" id="PTHR43311">
    <property type="entry name" value="GLUTAMATE--TRNA LIGASE"/>
    <property type="match status" value="1"/>
</dbReference>
<dbReference type="InterPro" id="IPR000924">
    <property type="entry name" value="Glu/Gln-tRNA-synth"/>
</dbReference>
<dbReference type="InterPro" id="IPR033910">
    <property type="entry name" value="GluRS_core"/>
</dbReference>
<protein>
    <recommendedName>
        <fullName evidence="7">Glutamate--tRNA ligase</fullName>
        <ecNumber evidence="7">6.1.1.17</ecNumber>
    </recommendedName>
    <alternativeName>
        <fullName evidence="7">Glutamyl-tRNA synthetase</fullName>
        <shortName evidence="7">GluRS</shortName>
    </alternativeName>
</protein>
<dbReference type="GO" id="GO:0004818">
    <property type="term" value="F:glutamate-tRNA ligase activity"/>
    <property type="evidence" value="ECO:0007669"/>
    <property type="project" value="UniProtKB-UniRule"/>
</dbReference>
<feature type="domain" description="Aminoacyl-tRNA synthetase class I anticodon-binding" evidence="9">
    <location>
        <begin position="335"/>
        <end position="480"/>
    </location>
</feature>
<evidence type="ECO:0000256" key="5">
    <source>
        <dbReference type="ARBA" id="ARBA00022917"/>
    </source>
</evidence>
<organism evidence="10 11">
    <name type="scientific">Candidatus Kaiserbacteria bacterium CG10_big_fil_rev_8_21_14_0_10_44_10</name>
    <dbReference type="NCBI Taxonomy" id="1974606"/>
    <lineage>
        <taxon>Bacteria</taxon>
        <taxon>Candidatus Kaiseribacteriota</taxon>
    </lineage>
</organism>
<dbReference type="SUPFAM" id="SSF52374">
    <property type="entry name" value="Nucleotidylyl transferase"/>
    <property type="match status" value="1"/>
</dbReference>
<name>A0A2H0UJT8_9BACT</name>
<dbReference type="GO" id="GO:0005829">
    <property type="term" value="C:cytosol"/>
    <property type="evidence" value="ECO:0007669"/>
    <property type="project" value="TreeGrafter"/>
</dbReference>
<evidence type="ECO:0000256" key="1">
    <source>
        <dbReference type="ARBA" id="ARBA00007894"/>
    </source>
</evidence>
<dbReference type="HAMAP" id="MF_00022">
    <property type="entry name" value="Glu_tRNA_synth_type1"/>
    <property type="match status" value="1"/>
</dbReference>
<evidence type="ECO:0000313" key="10">
    <source>
        <dbReference type="EMBL" id="PIR86055.1"/>
    </source>
</evidence>
<keyword evidence="7" id="KW-0963">Cytoplasm</keyword>
<dbReference type="InterPro" id="IPR014729">
    <property type="entry name" value="Rossmann-like_a/b/a_fold"/>
</dbReference>
<feature type="short sequence motif" description="'HIGH' region" evidence="7">
    <location>
        <begin position="14"/>
        <end position="24"/>
    </location>
</feature>
<feature type="domain" description="Glutamyl/glutaminyl-tRNA synthetase class Ib catalytic" evidence="8">
    <location>
        <begin position="7"/>
        <end position="318"/>
    </location>
</feature>
<dbReference type="Gene3D" id="3.40.50.620">
    <property type="entry name" value="HUPs"/>
    <property type="match status" value="1"/>
</dbReference>
<keyword evidence="5 7" id="KW-0648">Protein biosynthesis</keyword>